<reference evidence="1 2" key="1">
    <citation type="submission" date="2019-03" db="EMBL/GenBank/DDBJ databases">
        <title>Single cell metagenomics reveals metabolic interactions within the superorganism composed of flagellate Streblomastix strix and complex community of Bacteroidetes bacteria on its surface.</title>
        <authorList>
            <person name="Treitli S.C."/>
            <person name="Kolisko M."/>
            <person name="Husnik F."/>
            <person name="Keeling P."/>
            <person name="Hampl V."/>
        </authorList>
    </citation>
    <scope>NUCLEOTIDE SEQUENCE [LARGE SCALE GENOMIC DNA]</scope>
    <source>
        <strain evidence="1">ST1C</strain>
    </source>
</reference>
<sequence>MKTFTCTVISSGIQYSGYDNNSAFLAGCGVRSMADIQSASCTKSEDDALLLLKADKTQLIDSYTKDETDNLLNNKTDNVVSCSKSEDDALLLLKADKTQLIDSYSKSETYARHEVFTKTETNNLLNNKADNGVSYTKDEDYTLLFVKADKTQLIDSYSKSETYARDEIMEFHIAKVKMMPPYY</sequence>
<accession>A0A5J4RGW0</accession>
<dbReference type="AlphaFoldDB" id="A0A5J4RGW0"/>
<proteinExistence type="predicted"/>
<evidence type="ECO:0000313" key="2">
    <source>
        <dbReference type="Proteomes" id="UP000324800"/>
    </source>
</evidence>
<name>A0A5J4RGW0_9EUKA</name>
<comment type="caution">
    <text evidence="1">The sequence shown here is derived from an EMBL/GenBank/DDBJ whole genome shotgun (WGS) entry which is preliminary data.</text>
</comment>
<organism evidence="1 2">
    <name type="scientific">Streblomastix strix</name>
    <dbReference type="NCBI Taxonomy" id="222440"/>
    <lineage>
        <taxon>Eukaryota</taxon>
        <taxon>Metamonada</taxon>
        <taxon>Preaxostyla</taxon>
        <taxon>Oxymonadida</taxon>
        <taxon>Streblomastigidae</taxon>
        <taxon>Streblomastix</taxon>
    </lineage>
</organism>
<dbReference type="Proteomes" id="UP000324800">
    <property type="component" value="Unassembled WGS sequence"/>
</dbReference>
<dbReference type="EMBL" id="SNRW01042207">
    <property type="protein sequence ID" value="KAA6333376.1"/>
    <property type="molecule type" value="Genomic_DNA"/>
</dbReference>
<gene>
    <name evidence="1" type="ORF">EZS28_053182</name>
</gene>
<protein>
    <submittedName>
        <fullName evidence="1">Uncharacterized protein</fullName>
    </submittedName>
</protein>
<evidence type="ECO:0000313" key="1">
    <source>
        <dbReference type="EMBL" id="KAA6333376.1"/>
    </source>
</evidence>